<keyword evidence="1" id="KW-1133">Transmembrane helix</keyword>
<name>A0A1B2ECQ3_9HYPH</name>
<reference evidence="2" key="1">
    <citation type="submission" date="2016-07" db="EMBL/GenBank/DDBJ databases">
        <title>Microvirga ossetica sp. nov. a new species of rhizobia isolated from root nodules of the legume species Vicia alpestris Steven originated from North Ossetia region in the Caucasus.</title>
        <authorList>
            <person name="Safronova V.I."/>
            <person name="Kuznetsova I.G."/>
            <person name="Sazanova A.L."/>
            <person name="Belimov A."/>
            <person name="Andronov E."/>
            <person name="Osledkin Y.S."/>
            <person name="Onishchuk O.P."/>
            <person name="Kurchak O.N."/>
            <person name="Shaposhnikov A.I."/>
            <person name="Willems A."/>
            <person name="Tikhonovich I.A."/>
        </authorList>
    </citation>
    <scope>NUCLEOTIDE SEQUENCE [LARGE SCALE GENOMIC DNA]</scope>
    <source>
        <strain evidence="2">V5/3M</strain>
    </source>
</reference>
<evidence type="ECO:0000313" key="2">
    <source>
        <dbReference type="EMBL" id="ANY77738.1"/>
    </source>
</evidence>
<evidence type="ECO:0000256" key="1">
    <source>
        <dbReference type="SAM" id="Phobius"/>
    </source>
</evidence>
<keyword evidence="1" id="KW-0812">Transmembrane</keyword>
<keyword evidence="1" id="KW-0472">Membrane</keyword>
<feature type="transmembrane region" description="Helical" evidence="1">
    <location>
        <begin position="21"/>
        <end position="41"/>
    </location>
</feature>
<gene>
    <name evidence="2" type="ORF">BB934_05400</name>
</gene>
<accession>A0A1B2ECQ3</accession>
<proteinExistence type="predicted"/>
<dbReference type="KEGG" id="moc:BB934_05400"/>
<organism evidence="2">
    <name type="scientific">Microvirga ossetica</name>
    <dbReference type="NCBI Taxonomy" id="1882682"/>
    <lineage>
        <taxon>Bacteria</taxon>
        <taxon>Pseudomonadati</taxon>
        <taxon>Pseudomonadota</taxon>
        <taxon>Alphaproteobacteria</taxon>
        <taxon>Hyphomicrobiales</taxon>
        <taxon>Methylobacteriaceae</taxon>
        <taxon>Microvirga</taxon>
    </lineage>
</organism>
<protein>
    <submittedName>
        <fullName evidence="2">Uncharacterized protein</fullName>
    </submittedName>
</protein>
<dbReference type="EMBL" id="CP016616">
    <property type="protein sequence ID" value="ANY77738.1"/>
    <property type="molecule type" value="Genomic_DNA"/>
</dbReference>
<dbReference type="AlphaFoldDB" id="A0A1B2ECQ3"/>
<feature type="transmembrane region" description="Helical" evidence="1">
    <location>
        <begin position="61"/>
        <end position="81"/>
    </location>
</feature>
<sequence length="86" mass="9022">MSLALDSHSNRSTASKKWDTELLAFIGALLGVALGCVYEINEAISHDMSEVEPFAQILAEITAVALASAVLFAAASAISNWRPASS</sequence>